<name>A0A383ZEW5_BALAC</name>
<feature type="signal peptide" evidence="1">
    <location>
        <begin position="1"/>
        <end position="28"/>
    </location>
</feature>
<keyword evidence="1" id="KW-0732">Signal</keyword>
<proteinExistence type="predicted"/>
<dbReference type="AlphaFoldDB" id="A0A383ZEW5"/>
<dbReference type="GeneID" id="103019816"/>
<gene>
    <name evidence="3" type="primary">IL18BP</name>
</gene>
<organism evidence="2 3">
    <name type="scientific">Balaenoptera acutorostrata</name>
    <name type="common">Common minke whale</name>
    <name type="synonym">Balaena rostrata</name>
    <dbReference type="NCBI Taxonomy" id="9767"/>
    <lineage>
        <taxon>Eukaryota</taxon>
        <taxon>Metazoa</taxon>
        <taxon>Chordata</taxon>
        <taxon>Craniata</taxon>
        <taxon>Vertebrata</taxon>
        <taxon>Euteleostomi</taxon>
        <taxon>Mammalia</taxon>
        <taxon>Eutheria</taxon>
        <taxon>Laurasiatheria</taxon>
        <taxon>Artiodactyla</taxon>
        <taxon>Whippomorpha</taxon>
        <taxon>Cetacea</taxon>
        <taxon>Mysticeti</taxon>
        <taxon>Balaenopteridae</taxon>
        <taxon>Balaenoptera</taxon>
    </lineage>
</organism>
<dbReference type="GO" id="GO:0042088">
    <property type="term" value="P:T-helper 1 type immune response"/>
    <property type="evidence" value="ECO:0007669"/>
    <property type="project" value="TreeGrafter"/>
</dbReference>
<evidence type="ECO:0000256" key="1">
    <source>
        <dbReference type="SAM" id="SignalP"/>
    </source>
</evidence>
<keyword evidence="2" id="KW-1185">Reference proteome</keyword>
<dbReference type="GO" id="GO:0005615">
    <property type="term" value="C:extracellular space"/>
    <property type="evidence" value="ECO:0007669"/>
    <property type="project" value="TreeGrafter"/>
</dbReference>
<accession>A0A383ZEW5</accession>
<sequence length="158" mass="16163">MRQNWIPDPSPLWALLLCAHIVSHLARATPVPQATTAATASAGIVKDTCPSRPPALPTAKQCPALEVTWPEVEVSLTASPTSASFTGWATAPSSSTSRAGCGRAAPGGSTGARGPSCGGPWCWRSSAQPCETPTSPVFSRILGRLPSVTSSWPSSGLG</sequence>
<feature type="chain" id="PRO_5016756516" evidence="1">
    <location>
        <begin position="29"/>
        <end position="158"/>
    </location>
</feature>
<dbReference type="RefSeq" id="XP_007173720.1">
    <property type="nucleotide sequence ID" value="XM_007173658.2"/>
</dbReference>
<dbReference type="PANTHER" id="PTHR14292">
    <property type="entry name" value="INTERLEUKIN-18-BINDING PROTEIN"/>
    <property type="match status" value="1"/>
</dbReference>
<evidence type="ECO:0000313" key="2">
    <source>
        <dbReference type="Proteomes" id="UP001652580"/>
    </source>
</evidence>
<dbReference type="GO" id="GO:0042007">
    <property type="term" value="F:interleukin-18 binding"/>
    <property type="evidence" value="ECO:0007669"/>
    <property type="project" value="InterPro"/>
</dbReference>
<reference evidence="3" key="1">
    <citation type="submission" date="2025-08" db="UniProtKB">
        <authorList>
            <consortium name="RefSeq"/>
        </authorList>
    </citation>
    <scope>IDENTIFICATION</scope>
</reference>
<dbReference type="InterPro" id="IPR039681">
    <property type="entry name" value="IL18BP"/>
</dbReference>
<dbReference type="CTD" id="10068"/>
<protein>
    <submittedName>
        <fullName evidence="3">Interleukin-18-binding protein isoform X2</fullName>
    </submittedName>
</protein>
<dbReference type="PANTHER" id="PTHR14292:SF2">
    <property type="entry name" value="INTERLEUKIN-18-BINDING PROTEIN"/>
    <property type="match status" value="1"/>
</dbReference>
<evidence type="ECO:0000313" key="3">
    <source>
        <dbReference type="RefSeq" id="XP_007173720.1"/>
    </source>
</evidence>
<dbReference type="Proteomes" id="UP001652580">
    <property type="component" value="Chromosome 9"/>
</dbReference>